<organism evidence="3 4">
    <name type="scientific">Candidatus Falkowbacteria bacterium CG10_big_fil_rev_8_21_14_0_10_37_14</name>
    <dbReference type="NCBI Taxonomy" id="1974561"/>
    <lineage>
        <taxon>Bacteria</taxon>
        <taxon>Candidatus Falkowiibacteriota</taxon>
    </lineage>
</organism>
<dbReference type="Proteomes" id="UP000228533">
    <property type="component" value="Unassembled WGS sequence"/>
</dbReference>
<dbReference type="PANTHER" id="PTHR23028:SF53">
    <property type="entry name" value="ACYL_TRANSF_3 DOMAIN-CONTAINING PROTEIN"/>
    <property type="match status" value="1"/>
</dbReference>
<evidence type="ECO:0000313" key="4">
    <source>
        <dbReference type="Proteomes" id="UP000228533"/>
    </source>
</evidence>
<dbReference type="InterPro" id="IPR002656">
    <property type="entry name" value="Acyl_transf_3_dom"/>
</dbReference>
<dbReference type="InterPro" id="IPR050879">
    <property type="entry name" value="Acyltransferase_3"/>
</dbReference>
<gene>
    <name evidence="3" type="ORF">COT94_01160</name>
</gene>
<accession>A0A2M6WU16</accession>
<dbReference type="GO" id="GO:0016020">
    <property type="term" value="C:membrane"/>
    <property type="evidence" value="ECO:0007669"/>
    <property type="project" value="TreeGrafter"/>
</dbReference>
<feature type="transmembrane region" description="Helical" evidence="1">
    <location>
        <begin position="161"/>
        <end position="178"/>
    </location>
</feature>
<dbReference type="EMBL" id="PFAM01000008">
    <property type="protein sequence ID" value="PIT96283.1"/>
    <property type="molecule type" value="Genomic_DNA"/>
</dbReference>
<feature type="transmembrane region" description="Helical" evidence="1">
    <location>
        <begin position="272"/>
        <end position="291"/>
    </location>
</feature>
<sequence>MIFLIVNPIWQTIIFSLLLMVPIVWWRQTRTDKNILPITVSFELKGLAILLVVFSHIGYFLDQGKQFLWPLSNLAGVGVDIFLLLSGYGLAMSALTNKRKILEFYRRHFLKLFVPLWLVLILWFSAAFFSGWGSYDWHYILLSLLGWFPGADIYQDVNSPLWYFSLIAGYYVLFPVFFKTRWPWLSALAIYSVAYLIFNYIKPQIGWTARLYELHLLAFPIGVGLASVLNSPKLLKVLEACRRPKYYYLILNSLFLIISYRFLYAINIKSLFWLSVDSLLSTFLFTALFVIKKQEWKTLSLFGLLSYEIYLLHWPWLYHYGGLLSLMPAWLAGLIYLGLFLIAGWLLSYLVKKINSVTLHAANKADKNLAVK</sequence>
<comment type="caution">
    <text evidence="3">The sequence shown here is derived from an EMBL/GenBank/DDBJ whole genome shotgun (WGS) entry which is preliminary data.</text>
</comment>
<reference evidence="4" key="1">
    <citation type="submission" date="2017-09" db="EMBL/GenBank/DDBJ databases">
        <title>Depth-based differentiation of microbial function through sediment-hosted aquifers and enrichment of novel symbionts in the deep terrestrial subsurface.</title>
        <authorList>
            <person name="Probst A.J."/>
            <person name="Ladd B."/>
            <person name="Jarett J.K."/>
            <person name="Geller-Mcgrath D.E."/>
            <person name="Sieber C.M.K."/>
            <person name="Emerson J.B."/>
            <person name="Anantharaman K."/>
            <person name="Thomas B.C."/>
            <person name="Malmstrom R."/>
            <person name="Stieglmeier M."/>
            <person name="Klingl A."/>
            <person name="Woyke T."/>
            <person name="Ryan C.M."/>
            <person name="Banfield J.F."/>
        </authorList>
    </citation>
    <scope>NUCLEOTIDE SEQUENCE [LARGE SCALE GENOMIC DNA]</scope>
</reference>
<feature type="transmembrane region" description="Helical" evidence="1">
    <location>
        <begin position="246"/>
        <end position="266"/>
    </location>
</feature>
<keyword evidence="1" id="KW-0472">Membrane</keyword>
<feature type="transmembrane region" description="Helical" evidence="1">
    <location>
        <begin position="112"/>
        <end position="131"/>
    </location>
</feature>
<feature type="transmembrane region" description="Helical" evidence="1">
    <location>
        <begin position="38"/>
        <end position="61"/>
    </location>
</feature>
<dbReference type="AlphaFoldDB" id="A0A2M6WU16"/>
<feature type="transmembrane region" description="Helical" evidence="1">
    <location>
        <begin position="67"/>
        <end position="91"/>
    </location>
</feature>
<evidence type="ECO:0000256" key="1">
    <source>
        <dbReference type="SAM" id="Phobius"/>
    </source>
</evidence>
<dbReference type="GO" id="GO:0000271">
    <property type="term" value="P:polysaccharide biosynthetic process"/>
    <property type="evidence" value="ECO:0007669"/>
    <property type="project" value="TreeGrafter"/>
</dbReference>
<dbReference type="PANTHER" id="PTHR23028">
    <property type="entry name" value="ACETYLTRANSFERASE"/>
    <property type="match status" value="1"/>
</dbReference>
<feature type="domain" description="Acyltransferase 3" evidence="2">
    <location>
        <begin position="44"/>
        <end position="348"/>
    </location>
</feature>
<name>A0A2M6WU16_9BACT</name>
<feature type="transmembrane region" description="Helical" evidence="1">
    <location>
        <begin position="137"/>
        <end position="154"/>
    </location>
</feature>
<keyword evidence="1" id="KW-1133">Transmembrane helix</keyword>
<protein>
    <recommendedName>
        <fullName evidence="2">Acyltransferase 3 domain-containing protein</fullName>
    </recommendedName>
</protein>
<keyword evidence="1" id="KW-0812">Transmembrane</keyword>
<feature type="transmembrane region" description="Helical" evidence="1">
    <location>
        <begin position="184"/>
        <end position="201"/>
    </location>
</feature>
<evidence type="ECO:0000313" key="3">
    <source>
        <dbReference type="EMBL" id="PIT96283.1"/>
    </source>
</evidence>
<feature type="transmembrane region" description="Helical" evidence="1">
    <location>
        <begin position="329"/>
        <end position="351"/>
    </location>
</feature>
<dbReference type="Pfam" id="PF01757">
    <property type="entry name" value="Acyl_transf_3"/>
    <property type="match status" value="1"/>
</dbReference>
<feature type="transmembrane region" description="Helical" evidence="1">
    <location>
        <begin position="298"/>
        <end position="317"/>
    </location>
</feature>
<feature type="transmembrane region" description="Helical" evidence="1">
    <location>
        <begin position="6"/>
        <end position="26"/>
    </location>
</feature>
<proteinExistence type="predicted"/>
<dbReference type="GO" id="GO:0016747">
    <property type="term" value="F:acyltransferase activity, transferring groups other than amino-acyl groups"/>
    <property type="evidence" value="ECO:0007669"/>
    <property type="project" value="InterPro"/>
</dbReference>
<evidence type="ECO:0000259" key="2">
    <source>
        <dbReference type="Pfam" id="PF01757"/>
    </source>
</evidence>